<organism evidence="12 13">
    <name type="scientific">Plasticicumulans lactativorans</name>
    <dbReference type="NCBI Taxonomy" id="1133106"/>
    <lineage>
        <taxon>Bacteria</taxon>
        <taxon>Pseudomonadati</taxon>
        <taxon>Pseudomonadota</taxon>
        <taxon>Gammaproteobacteria</taxon>
        <taxon>Candidatus Competibacteraceae</taxon>
        <taxon>Plasticicumulans</taxon>
    </lineage>
</organism>
<feature type="binding site" evidence="10">
    <location>
        <begin position="76"/>
        <end position="77"/>
    </location>
    <ligand>
        <name>ATP</name>
        <dbReference type="ChEBI" id="CHEBI:30616"/>
    </ligand>
</feature>
<dbReference type="GO" id="GO:0006002">
    <property type="term" value="P:fructose 6-phosphate metabolic process"/>
    <property type="evidence" value="ECO:0007669"/>
    <property type="project" value="InterPro"/>
</dbReference>
<feature type="binding site" description="in other chain" evidence="10">
    <location>
        <position position="229"/>
    </location>
    <ligand>
        <name>substrate</name>
        <note>ligand shared between dimeric partners</note>
    </ligand>
</feature>
<keyword evidence="8 10" id="KW-0460">Magnesium</keyword>
<dbReference type="Proteomes" id="UP000295765">
    <property type="component" value="Unassembled WGS sequence"/>
</dbReference>
<feature type="site" description="Important for substrate specificity; cannot use PPi as phosphoryl donor" evidence="10">
    <location>
        <position position="111"/>
    </location>
</feature>
<dbReference type="PANTHER" id="PTHR13697:SF52">
    <property type="entry name" value="ATP-DEPENDENT 6-PHOSPHOFRUCTOKINASE 3"/>
    <property type="match status" value="1"/>
</dbReference>
<comment type="pathway">
    <text evidence="3 10">Carbohydrate degradation; glycolysis; D-glyceraldehyde 3-phosphate and glycerone phosphate from D-glucose: step 3/4.</text>
</comment>
<dbReference type="GO" id="GO:0061621">
    <property type="term" value="P:canonical glycolysis"/>
    <property type="evidence" value="ECO:0007669"/>
    <property type="project" value="TreeGrafter"/>
</dbReference>
<evidence type="ECO:0000259" key="11">
    <source>
        <dbReference type="Pfam" id="PF00365"/>
    </source>
</evidence>
<dbReference type="GO" id="GO:0005524">
    <property type="term" value="F:ATP binding"/>
    <property type="evidence" value="ECO:0007669"/>
    <property type="project" value="UniProtKB-KW"/>
</dbReference>
<feature type="binding site" evidence="10">
    <location>
        <position position="14"/>
    </location>
    <ligand>
        <name>ATP</name>
        <dbReference type="ChEBI" id="CHEBI:30616"/>
    </ligand>
</feature>
<proteinExistence type="inferred from homology"/>
<comment type="cofactor">
    <cofactor evidence="1 10">
        <name>Mg(2+)</name>
        <dbReference type="ChEBI" id="CHEBI:18420"/>
    </cofactor>
</comment>
<dbReference type="EMBL" id="SLWY01000005">
    <property type="protein sequence ID" value="TCO82446.1"/>
    <property type="molecule type" value="Genomic_DNA"/>
</dbReference>
<dbReference type="GO" id="GO:0070095">
    <property type="term" value="F:fructose-6-phosphate binding"/>
    <property type="evidence" value="ECO:0007669"/>
    <property type="project" value="TreeGrafter"/>
</dbReference>
<dbReference type="GO" id="GO:0030388">
    <property type="term" value="P:fructose 1,6-bisphosphate metabolic process"/>
    <property type="evidence" value="ECO:0007669"/>
    <property type="project" value="TreeGrafter"/>
</dbReference>
<evidence type="ECO:0000256" key="6">
    <source>
        <dbReference type="ARBA" id="ARBA00022723"/>
    </source>
</evidence>
<evidence type="ECO:0000256" key="3">
    <source>
        <dbReference type="ARBA" id="ARBA00004679"/>
    </source>
</evidence>
<dbReference type="Pfam" id="PF00365">
    <property type="entry name" value="PFK"/>
    <property type="match status" value="1"/>
</dbReference>
<evidence type="ECO:0000256" key="4">
    <source>
        <dbReference type="ARBA" id="ARBA00022490"/>
    </source>
</evidence>
<keyword evidence="13" id="KW-1185">Reference proteome</keyword>
<dbReference type="PIRSF" id="PIRSF000532">
    <property type="entry name" value="ATP_PFK_prok"/>
    <property type="match status" value="1"/>
</dbReference>
<evidence type="ECO:0000313" key="13">
    <source>
        <dbReference type="Proteomes" id="UP000295765"/>
    </source>
</evidence>
<dbReference type="Gene3D" id="3.40.50.450">
    <property type="match status" value="1"/>
</dbReference>
<dbReference type="InterPro" id="IPR012829">
    <property type="entry name" value="Phosphofructokinase_III"/>
</dbReference>
<feature type="domain" description="Phosphofructokinase" evidence="11">
    <location>
        <begin position="7"/>
        <end position="296"/>
    </location>
</feature>
<dbReference type="NCBIfam" id="NF002872">
    <property type="entry name" value="PRK03202.1"/>
    <property type="match status" value="1"/>
</dbReference>
<comment type="similarity">
    <text evidence="10">Belongs to the phosphofructokinase type A (PFKA) family. Mixed-substrate PFK group III subfamily.</text>
</comment>
<feature type="binding site" description="in other chain" evidence="10">
    <location>
        <begin position="176"/>
        <end position="178"/>
    </location>
    <ligand>
        <name>substrate</name>
        <note>ligand shared between dimeric partners</note>
    </ligand>
</feature>
<evidence type="ECO:0000256" key="10">
    <source>
        <dbReference type="HAMAP-Rule" id="MF_01976"/>
    </source>
</evidence>
<keyword evidence="10" id="KW-0547">Nucleotide-binding</keyword>
<dbReference type="InterPro" id="IPR022953">
    <property type="entry name" value="ATP_PFK"/>
</dbReference>
<evidence type="ECO:0000256" key="5">
    <source>
        <dbReference type="ARBA" id="ARBA00022679"/>
    </source>
</evidence>
<keyword evidence="10" id="KW-0067">ATP-binding</keyword>
<evidence type="ECO:0000256" key="7">
    <source>
        <dbReference type="ARBA" id="ARBA00022777"/>
    </source>
</evidence>
<comment type="caution">
    <text evidence="12">The sequence shown here is derived from an EMBL/GenBank/DDBJ whole genome shotgun (WGS) entry which is preliminary data.</text>
</comment>
<dbReference type="RefSeq" id="WP_132539883.1">
    <property type="nucleotide sequence ID" value="NZ_SLWY01000005.1"/>
</dbReference>
<dbReference type="FunFam" id="3.40.50.460:FF:000002">
    <property type="entry name" value="ATP-dependent 6-phosphofructokinase"/>
    <property type="match status" value="1"/>
</dbReference>
<gene>
    <name evidence="10" type="primary">pfkA</name>
    <name evidence="12" type="ORF">EV699_105237</name>
</gene>
<dbReference type="InterPro" id="IPR035966">
    <property type="entry name" value="PKF_sf"/>
</dbReference>
<dbReference type="UniPathway" id="UPA00109">
    <property type="reaction ID" value="UER00182"/>
</dbReference>
<dbReference type="OrthoDB" id="9802503at2"/>
<dbReference type="InterPro" id="IPR000023">
    <property type="entry name" value="Phosphofructokinase_dom"/>
</dbReference>
<dbReference type="SUPFAM" id="SSF53784">
    <property type="entry name" value="Phosphofructokinase"/>
    <property type="match status" value="1"/>
</dbReference>
<dbReference type="PRINTS" id="PR00476">
    <property type="entry name" value="PHFRCTKINASE"/>
</dbReference>
<evidence type="ECO:0000313" key="12">
    <source>
        <dbReference type="EMBL" id="TCO82446.1"/>
    </source>
</evidence>
<dbReference type="InterPro" id="IPR012003">
    <property type="entry name" value="ATP_PFK_prok-type"/>
</dbReference>
<comment type="subunit">
    <text evidence="10">Homodimer or homotetramer.</text>
</comment>
<dbReference type="AlphaFoldDB" id="A0A4R2LDB7"/>
<evidence type="ECO:0000256" key="1">
    <source>
        <dbReference type="ARBA" id="ARBA00001946"/>
    </source>
</evidence>
<feature type="active site" description="Proton acceptor" evidence="10">
    <location>
        <position position="134"/>
    </location>
</feature>
<feature type="binding site" description="in other chain" evidence="10">
    <location>
        <begin position="270"/>
        <end position="273"/>
    </location>
    <ligand>
        <name>substrate</name>
        <note>ligand shared between dimeric partners</note>
    </ligand>
</feature>
<evidence type="ECO:0000256" key="2">
    <source>
        <dbReference type="ARBA" id="ARBA00004496"/>
    </source>
</evidence>
<keyword evidence="5 10" id="KW-0808">Transferase</keyword>
<comment type="subcellular location">
    <subcellularLocation>
        <location evidence="2 10">Cytoplasm</location>
    </subcellularLocation>
</comment>
<sequence length="346" mass="36109">MHTIRTLGLLTAGGDCQGLNAALRAVTLAAQRDLGATVLGFHDGYVGLLRGDCRRLDRDDVAGILAQGGTILGTGRGRAEQGAALDDLVRRSLQQATALGLDALVCLGGDGTQRFARALAEAGLRVVTLPKTIDNDIRGTEVCFGFDSAVYIATEAIERLRTTAHSHSRVMLCEVMGRDAGWIALAAGLAGPAHVVLIPEIPYRTEAVVAALQARAARGRRYSIVVVAEGARSAADAAAGRTQKHAAALRLVDELQDATGIETRLTTLGYVLRGGAPTVGDRLLATELGLEAVRLLGAGVHGVMVGQQHGRLVPVPLAEAGSGARTVPPEHRWIDALRRLGACLGD</sequence>
<dbReference type="GO" id="GO:0046872">
    <property type="term" value="F:metal ion binding"/>
    <property type="evidence" value="ECO:0007669"/>
    <property type="project" value="UniProtKB-KW"/>
</dbReference>
<keyword evidence="9 10" id="KW-0324">Glycolysis</keyword>
<evidence type="ECO:0000256" key="9">
    <source>
        <dbReference type="ARBA" id="ARBA00023152"/>
    </source>
</evidence>
<feature type="binding site" evidence="10">
    <location>
        <begin position="109"/>
        <end position="112"/>
    </location>
    <ligand>
        <name>ATP</name>
        <dbReference type="ChEBI" id="CHEBI:30616"/>
    </ligand>
</feature>
<dbReference type="PANTHER" id="PTHR13697">
    <property type="entry name" value="PHOSPHOFRUCTOKINASE"/>
    <property type="match status" value="1"/>
</dbReference>
<dbReference type="GO" id="GO:0048029">
    <property type="term" value="F:monosaccharide binding"/>
    <property type="evidence" value="ECO:0007669"/>
    <property type="project" value="TreeGrafter"/>
</dbReference>
<keyword evidence="4 10" id="KW-0963">Cytoplasm</keyword>
<dbReference type="HAMAP" id="MF_01976">
    <property type="entry name" value="Phosphofructokinase_III"/>
    <property type="match status" value="1"/>
</dbReference>
<dbReference type="GO" id="GO:0003872">
    <property type="term" value="F:6-phosphofructokinase activity"/>
    <property type="evidence" value="ECO:0007669"/>
    <property type="project" value="UniProtKB-UniRule"/>
</dbReference>
<comment type="function">
    <text evidence="10">Catalyzes the phosphorylation of D-fructose 6-phosphate to fructose 1,6-bisphosphate by ATP, the first committing step of glycolysis.</text>
</comment>
<feature type="binding site" evidence="10">
    <location>
        <position position="110"/>
    </location>
    <ligand>
        <name>Mg(2+)</name>
        <dbReference type="ChEBI" id="CHEBI:18420"/>
        <note>catalytic</note>
    </ligand>
</feature>
<dbReference type="GO" id="GO:0042802">
    <property type="term" value="F:identical protein binding"/>
    <property type="evidence" value="ECO:0007669"/>
    <property type="project" value="TreeGrafter"/>
</dbReference>
<accession>A0A4R2LDB7</accession>
<protein>
    <recommendedName>
        <fullName evidence="10">ATP-dependent 6-phosphofructokinase</fullName>
        <shortName evidence="10">ATP-PFK</shortName>
        <shortName evidence="10">Phosphofructokinase</shortName>
        <ecNumber evidence="10">2.7.1.11</ecNumber>
    </recommendedName>
    <alternativeName>
        <fullName evidence="10">Phosphohexokinase</fullName>
    </alternativeName>
</protein>
<dbReference type="GO" id="GO:0016208">
    <property type="term" value="F:AMP binding"/>
    <property type="evidence" value="ECO:0007669"/>
    <property type="project" value="TreeGrafter"/>
</dbReference>
<keyword evidence="7 10" id="KW-0418">Kinase</keyword>
<dbReference type="GO" id="GO:0005945">
    <property type="term" value="C:6-phosphofructokinase complex"/>
    <property type="evidence" value="ECO:0007669"/>
    <property type="project" value="TreeGrafter"/>
</dbReference>
<feature type="binding site" evidence="10">
    <location>
        <position position="264"/>
    </location>
    <ligand>
        <name>substrate</name>
        <note>ligand shared between dimeric partners</note>
    </ligand>
</feature>
<dbReference type="GO" id="GO:0047334">
    <property type="term" value="F:diphosphate-fructose-6-phosphate 1-phosphotransferase activity"/>
    <property type="evidence" value="ECO:0007669"/>
    <property type="project" value="InterPro"/>
</dbReference>
<dbReference type="Gene3D" id="3.40.50.460">
    <property type="entry name" value="Phosphofructokinase domain"/>
    <property type="match status" value="1"/>
</dbReference>
<name>A0A4R2LDB7_9GAMM</name>
<feature type="binding site" description="in other chain" evidence="10">
    <location>
        <begin position="132"/>
        <end position="134"/>
    </location>
    <ligand>
        <name>substrate</name>
        <note>ligand shared between dimeric partners</note>
    </ligand>
</feature>
<evidence type="ECO:0000256" key="8">
    <source>
        <dbReference type="ARBA" id="ARBA00022842"/>
    </source>
</evidence>
<keyword evidence="6 10" id="KW-0479">Metal-binding</keyword>
<dbReference type="EC" id="2.7.1.11" evidence="10"/>
<reference evidence="12 13" key="1">
    <citation type="submission" date="2019-03" db="EMBL/GenBank/DDBJ databases">
        <title>Genomic Encyclopedia of Type Strains, Phase IV (KMG-IV): sequencing the most valuable type-strain genomes for metagenomic binning, comparative biology and taxonomic classification.</title>
        <authorList>
            <person name="Goeker M."/>
        </authorList>
    </citation>
    <scope>NUCLEOTIDE SEQUENCE [LARGE SCALE GENOMIC DNA]</scope>
    <source>
        <strain evidence="12 13">DSM 25287</strain>
    </source>
</reference>
<comment type="catalytic activity">
    <reaction evidence="10">
        <text>beta-D-fructose 6-phosphate + ATP = beta-D-fructose 1,6-bisphosphate + ADP + H(+)</text>
        <dbReference type="Rhea" id="RHEA:16109"/>
        <dbReference type="ChEBI" id="CHEBI:15378"/>
        <dbReference type="ChEBI" id="CHEBI:30616"/>
        <dbReference type="ChEBI" id="CHEBI:32966"/>
        <dbReference type="ChEBI" id="CHEBI:57634"/>
        <dbReference type="ChEBI" id="CHEBI:456216"/>
        <dbReference type="EC" id="2.7.1.11"/>
    </reaction>
</comment>
<comment type="caution">
    <text evidence="10">Lacks conserved residue(s) required for the propagation of feature annotation.</text>
</comment>
<feature type="binding site" evidence="10">
    <location>
        <position position="169"/>
    </location>
    <ligand>
        <name>substrate</name>
        <note>ligand shared between dimeric partners</note>
    </ligand>
</feature>